<evidence type="ECO:0000256" key="1">
    <source>
        <dbReference type="SAM" id="MobiDB-lite"/>
    </source>
</evidence>
<name>A0A4Q9PFG5_9APHY</name>
<accession>A0A4Q9PFG5</accession>
<dbReference type="STRING" id="114155.A0A4Q9PFG5"/>
<keyword evidence="3" id="KW-1185">Reference proteome</keyword>
<reference evidence="2 3" key="1">
    <citation type="submission" date="2019-01" db="EMBL/GenBank/DDBJ databases">
        <title>Draft genome sequences of three monokaryotic isolates of the white-rot basidiomycete fungus Dichomitus squalens.</title>
        <authorList>
            <consortium name="DOE Joint Genome Institute"/>
            <person name="Lopez S.C."/>
            <person name="Andreopoulos B."/>
            <person name="Pangilinan J."/>
            <person name="Lipzen A."/>
            <person name="Riley R."/>
            <person name="Ahrendt S."/>
            <person name="Ng V."/>
            <person name="Barry K."/>
            <person name="Daum C."/>
            <person name="Grigoriev I.V."/>
            <person name="Hilden K.S."/>
            <person name="Makela M.R."/>
            <person name="de Vries R.P."/>
        </authorList>
    </citation>
    <scope>NUCLEOTIDE SEQUENCE [LARGE SCALE GENOMIC DNA]</scope>
    <source>
        <strain evidence="2 3">CBS 464.89</strain>
    </source>
</reference>
<dbReference type="Proteomes" id="UP000292082">
    <property type="component" value="Unassembled WGS sequence"/>
</dbReference>
<organism evidence="2 3">
    <name type="scientific">Dichomitus squalens</name>
    <dbReference type="NCBI Taxonomy" id="114155"/>
    <lineage>
        <taxon>Eukaryota</taxon>
        <taxon>Fungi</taxon>
        <taxon>Dikarya</taxon>
        <taxon>Basidiomycota</taxon>
        <taxon>Agaricomycotina</taxon>
        <taxon>Agaricomycetes</taxon>
        <taxon>Polyporales</taxon>
        <taxon>Polyporaceae</taxon>
        <taxon>Dichomitus</taxon>
    </lineage>
</organism>
<protein>
    <submittedName>
        <fullName evidence="2">Uncharacterized protein</fullName>
    </submittedName>
</protein>
<dbReference type="AlphaFoldDB" id="A0A4Q9PFG5"/>
<sequence>MFFQRIVRAAASPHQLPPRAPGPDSADPAIQKNTRDSAGSSQRPSIPQGRPSYDPVGHLLDYILERSDADMAIASDVDLIAIFSTSGIPDDITTGLAHRRPFIEVDEHGVGTISMDLDVGSPEQPLVSNTAALMVTEELVSDPCRQSELHANTERNASASSRALRLRYYDRTEAEGDHRLVPTLHAWQKFLCEPGLPNNHAASVLHRFNRFPDRHACARPAFGNQIVDSGPACVLVG</sequence>
<evidence type="ECO:0000313" key="2">
    <source>
        <dbReference type="EMBL" id="TBU53740.1"/>
    </source>
</evidence>
<proteinExistence type="predicted"/>
<evidence type="ECO:0000313" key="3">
    <source>
        <dbReference type="Proteomes" id="UP000292082"/>
    </source>
</evidence>
<dbReference type="EMBL" id="ML145206">
    <property type="protein sequence ID" value="TBU53740.1"/>
    <property type="molecule type" value="Genomic_DNA"/>
</dbReference>
<feature type="compositionally biased region" description="Polar residues" evidence="1">
    <location>
        <begin position="36"/>
        <end position="45"/>
    </location>
</feature>
<feature type="region of interest" description="Disordered" evidence="1">
    <location>
        <begin position="12"/>
        <end position="53"/>
    </location>
</feature>
<gene>
    <name evidence="2" type="ORF">BD310DRAFT_133076</name>
</gene>